<dbReference type="Proteomes" id="UP001291306">
    <property type="component" value="Unassembled WGS sequence"/>
</dbReference>
<sequence>MGSGTVDIDRYEKNGFYWLQSMQPYDNPVYGPMIYISSDYTENSSLKIPVYSNCESVKLYQNNELVDEITREEAGRNIPNIMKKGGSPIFEFSLSQFKAGTLKVEGIVNGNVVTSHEVSTPEEAVKLEVEIRDRGIEAVADGSDLVPVYEKAVDKNGTV</sequence>
<gene>
    <name evidence="2" type="ORF">GNF79_16860</name>
</gene>
<proteinExistence type="predicted"/>
<name>A0AAW9I9M4_CLOPF</name>
<dbReference type="InterPro" id="IPR051913">
    <property type="entry name" value="GH2_Domain-Containing"/>
</dbReference>
<dbReference type="Gene3D" id="2.60.40.10">
    <property type="entry name" value="Immunoglobulins"/>
    <property type="match status" value="1"/>
</dbReference>
<dbReference type="AlphaFoldDB" id="A0AAW9I9M4"/>
<dbReference type="InterPro" id="IPR013783">
    <property type="entry name" value="Ig-like_fold"/>
</dbReference>
<dbReference type="InterPro" id="IPR032311">
    <property type="entry name" value="DUF4982"/>
</dbReference>
<dbReference type="EMBL" id="WNVC01000584">
    <property type="protein sequence ID" value="MDZ5000699.1"/>
    <property type="molecule type" value="Genomic_DNA"/>
</dbReference>
<feature type="non-terminal residue" evidence="2">
    <location>
        <position position="159"/>
    </location>
</feature>
<evidence type="ECO:0000259" key="1">
    <source>
        <dbReference type="Pfam" id="PF16355"/>
    </source>
</evidence>
<dbReference type="PANTHER" id="PTHR42732">
    <property type="entry name" value="BETA-GALACTOSIDASE"/>
    <property type="match status" value="1"/>
</dbReference>
<dbReference type="Pfam" id="PF16355">
    <property type="entry name" value="DUF4982"/>
    <property type="match status" value="1"/>
</dbReference>
<reference evidence="2" key="1">
    <citation type="submission" date="2019-11" db="EMBL/GenBank/DDBJ databases">
        <title>Characterization of Clostridium perfringens isolates from swine manure treated agricultural soils.</title>
        <authorList>
            <person name="Wushke S.T."/>
        </authorList>
    </citation>
    <scope>NUCLEOTIDE SEQUENCE</scope>
    <source>
        <strain evidence="2">X26</strain>
    </source>
</reference>
<evidence type="ECO:0000313" key="2">
    <source>
        <dbReference type="EMBL" id="MDZ5000699.1"/>
    </source>
</evidence>
<dbReference type="RefSeq" id="WP_322458937.1">
    <property type="nucleotide sequence ID" value="NZ_WNVC01000584.1"/>
</dbReference>
<accession>A0AAW9I9M4</accession>
<feature type="domain" description="DUF4982" evidence="1">
    <location>
        <begin position="46"/>
        <end position="113"/>
    </location>
</feature>
<comment type="caution">
    <text evidence="2">The sequence shown here is derived from an EMBL/GenBank/DDBJ whole genome shotgun (WGS) entry which is preliminary data.</text>
</comment>
<protein>
    <submittedName>
        <fullName evidence="2">DUF4982 domain-containing protein</fullName>
    </submittedName>
</protein>
<dbReference type="PANTHER" id="PTHR42732:SF1">
    <property type="entry name" value="BETA-MANNOSIDASE"/>
    <property type="match status" value="1"/>
</dbReference>
<organism evidence="2 3">
    <name type="scientific">Clostridium perfringens</name>
    <dbReference type="NCBI Taxonomy" id="1502"/>
    <lineage>
        <taxon>Bacteria</taxon>
        <taxon>Bacillati</taxon>
        <taxon>Bacillota</taxon>
        <taxon>Clostridia</taxon>
        <taxon>Eubacteriales</taxon>
        <taxon>Clostridiaceae</taxon>
        <taxon>Clostridium</taxon>
    </lineage>
</organism>
<evidence type="ECO:0000313" key="3">
    <source>
        <dbReference type="Proteomes" id="UP001291306"/>
    </source>
</evidence>